<dbReference type="Proteomes" id="UP000214646">
    <property type="component" value="Unassembled WGS sequence"/>
</dbReference>
<organism evidence="2 3">
    <name type="scientific">Fimbriiglobus ruber</name>
    <dbReference type="NCBI Taxonomy" id="1908690"/>
    <lineage>
        <taxon>Bacteria</taxon>
        <taxon>Pseudomonadati</taxon>
        <taxon>Planctomycetota</taxon>
        <taxon>Planctomycetia</taxon>
        <taxon>Gemmatales</taxon>
        <taxon>Gemmataceae</taxon>
        <taxon>Fimbriiglobus</taxon>
    </lineage>
</organism>
<sequence length="646" mass="65142">MVPDWVPGLRARFLMRTRRYRAPVRRRLSFVPLGVELLEGRAVASATAMQPLTNQLTNLGPDTPTTVTSVGSPISFSSGTVVSAPAGTLVTITSEGTSVVTAVPATVPPSWTIQISIPSGTAPDSTPLTQVTIETSRGITVLPPAPAAAATTPTVPPLPIAPPPPTAGGGGGAAAPLLTTTSDSSDLTPPPTQFSTTGSVASAAVGADGATVSATLPVASVPIKATAGRTATVTWNDGSTTPGTFQPDPTNPDRAVVQTTQTFNLKRANYVGLVTLGGPDAGPPALTYTVFVTFQPGAAPPPSGPTNLSPAFGTSPDVENTTPPNTPAPPNGSTPGAPNGITPVGPQIYLPKTPTQSQPQPAPSPTPSVLPTSVTASGSGTALAGLAASYQLDFKSAPPTPYDAGQRYGEPAAAVWLSAPATDPGPIMLTAAWSGRPATAIDLRDEAANRALVRSVGVVGGASDWASPGHLAERDDRVRVTVASTVRIAPAPVDLPPDRLPPVADDLVLLGAAVAGDPVLPQFSLQNAAGVLLLQQFAAGPLPDDVDVRPTARRERSSRSPLERVWPVGAGLTTIAVGIGVHILSLAGADAEPDLVSELDIVTAAEPVSVSGGTSARDGASFRKMAARMLAAGVAALARVGRGARL</sequence>
<feature type="compositionally biased region" description="Pro residues" evidence="1">
    <location>
        <begin position="154"/>
        <end position="166"/>
    </location>
</feature>
<dbReference type="EMBL" id="NIDE01000007">
    <property type="protein sequence ID" value="OWK40809.1"/>
    <property type="molecule type" value="Genomic_DNA"/>
</dbReference>
<feature type="region of interest" description="Disordered" evidence="1">
    <location>
        <begin position="299"/>
        <end position="375"/>
    </location>
</feature>
<proteinExistence type="predicted"/>
<protein>
    <submittedName>
        <fullName evidence="2">Uncharacterized protein</fullName>
    </submittedName>
</protein>
<accession>A0A225DUI0</accession>
<feature type="region of interest" description="Disordered" evidence="1">
    <location>
        <begin position="147"/>
        <end position="199"/>
    </location>
</feature>
<feature type="compositionally biased region" description="Low complexity" evidence="1">
    <location>
        <begin position="174"/>
        <end position="187"/>
    </location>
</feature>
<dbReference type="AlphaFoldDB" id="A0A225DUI0"/>
<comment type="caution">
    <text evidence="2">The sequence shown here is derived from an EMBL/GenBank/DDBJ whole genome shotgun (WGS) entry which is preliminary data.</text>
</comment>
<feature type="compositionally biased region" description="Low complexity" evidence="1">
    <location>
        <begin position="350"/>
        <end position="359"/>
    </location>
</feature>
<evidence type="ECO:0000256" key="1">
    <source>
        <dbReference type="SAM" id="MobiDB-lite"/>
    </source>
</evidence>
<gene>
    <name evidence="2" type="ORF">FRUB_04701</name>
</gene>
<reference evidence="3" key="1">
    <citation type="submission" date="2017-06" db="EMBL/GenBank/DDBJ databases">
        <title>Genome analysis of Fimbriiglobus ruber SP5, the first member of the order Planctomycetales with confirmed chitinolytic capability.</title>
        <authorList>
            <person name="Ravin N.V."/>
            <person name="Rakitin A.L."/>
            <person name="Ivanova A.A."/>
            <person name="Beletsky A.V."/>
            <person name="Kulichevskaya I.S."/>
            <person name="Mardanov A.V."/>
            <person name="Dedysh S.N."/>
        </authorList>
    </citation>
    <scope>NUCLEOTIDE SEQUENCE [LARGE SCALE GENOMIC DNA]</scope>
    <source>
        <strain evidence="3">SP5</strain>
    </source>
</reference>
<name>A0A225DUI0_9BACT</name>
<evidence type="ECO:0000313" key="3">
    <source>
        <dbReference type="Proteomes" id="UP000214646"/>
    </source>
</evidence>
<keyword evidence="3" id="KW-1185">Reference proteome</keyword>
<evidence type="ECO:0000313" key="2">
    <source>
        <dbReference type="EMBL" id="OWK40809.1"/>
    </source>
</evidence>